<dbReference type="Proteomes" id="UP000092460">
    <property type="component" value="Unassembled WGS sequence"/>
</dbReference>
<dbReference type="InterPro" id="IPR022110">
    <property type="entry name" value="CASC1_C"/>
</dbReference>
<evidence type="ECO:0000313" key="3">
    <source>
        <dbReference type="Proteomes" id="UP000092460"/>
    </source>
</evidence>
<dbReference type="AlphaFoldDB" id="A0A1B0B2T3"/>
<sequence>MKFNCSQWNHLAERRDIILQCNSYKRPSGNNFEVHVTPEGVTFVEVSEECPFNLEANTMLRYSQRGAILK</sequence>
<dbReference type="VEuPathDB" id="VectorBase:GPPI017037"/>
<evidence type="ECO:0000313" key="2">
    <source>
        <dbReference type="EnsemblMetazoa" id="GPPI017037-PA"/>
    </source>
</evidence>
<reference evidence="2" key="2">
    <citation type="submission" date="2020-05" db="UniProtKB">
        <authorList>
            <consortium name="EnsemblMetazoa"/>
        </authorList>
    </citation>
    <scope>IDENTIFICATION</scope>
    <source>
        <strain evidence="2">IAEA</strain>
    </source>
</reference>
<protein>
    <recommendedName>
        <fullName evidence="1">CASC1 C-terminal domain-containing protein</fullName>
    </recommendedName>
</protein>
<proteinExistence type="predicted"/>
<dbReference type="EnsemblMetazoa" id="GPPI017037-RA">
    <property type="protein sequence ID" value="GPPI017037-PA"/>
    <property type="gene ID" value="GPPI017037"/>
</dbReference>
<dbReference type="EMBL" id="JXJN01007696">
    <property type="status" value="NOT_ANNOTATED_CDS"/>
    <property type="molecule type" value="Genomic_DNA"/>
</dbReference>
<organism evidence="2 3">
    <name type="scientific">Glossina palpalis gambiensis</name>
    <dbReference type="NCBI Taxonomy" id="67801"/>
    <lineage>
        <taxon>Eukaryota</taxon>
        <taxon>Metazoa</taxon>
        <taxon>Ecdysozoa</taxon>
        <taxon>Arthropoda</taxon>
        <taxon>Hexapoda</taxon>
        <taxon>Insecta</taxon>
        <taxon>Pterygota</taxon>
        <taxon>Neoptera</taxon>
        <taxon>Endopterygota</taxon>
        <taxon>Diptera</taxon>
        <taxon>Brachycera</taxon>
        <taxon>Muscomorpha</taxon>
        <taxon>Hippoboscoidea</taxon>
        <taxon>Glossinidae</taxon>
        <taxon>Glossina</taxon>
    </lineage>
</organism>
<evidence type="ECO:0000259" key="1">
    <source>
        <dbReference type="Pfam" id="PF12366"/>
    </source>
</evidence>
<keyword evidence="3" id="KW-1185">Reference proteome</keyword>
<feature type="domain" description="CASC1 C-terminal" evidence="1">
    <location>
        <begin position="1"/>
        <end position="56"/>
    </location>
</feature>
<accession>A0A1B0B2T3</accession>
<name>A0A1B0B2T3_9MUSC</name>
<dbReference type="Pfam" id="PF12366">
    <property type="entry name" value="Casc1_C"/>
    <property type="match status" value="1"/>
</dbReference>
<reference evidence="3" key="1">
    <citation type="submission" date="2015-01" db="EMBL/GenBank/DDBJ databases">
        <authorList>
            <person name="Aksoy S."/>
            <person name="Warren W."/>
            <person name="Wilson R.K."/>
        </authorList>
    </citation>
    <scope>NUCLEOTIDE SEQUENCE [LARGE SCALE GENOMIC DNA]</scope>
    <source>
        <strain evidence="3">IAEA</strain>
    </source>
</reference>